<comment type="caution">
    <text evidence="17">The sequence shown here is derived from an EMBL/GenBank/DDBJ whole genome shotgun (WGS) entry which is preliminary data.</text>
</comment>
<protein>
    <recommendedName>
        <fullName evidence="12">Probable peptidoglycan glycosyltransferase FtsW</fullName>
        <ecNumber evidence="14">2.4.99.28</ecNumber>
    </recommendedName>
    <alternativeName>
        <fullName evidence="13">Cell division protein FtsW</fullName>
    </alternativeName>
    <alternativeName>
        <fullName evidence="10">Cell wall polymerase</fullName>
    </alternativeName>
    <alternativeName>
        <fullName evidence="9">Peptidoglycan polymerase</fullName>
    </alternativeName>
</protein>
<feature type="transmembrane region" description="Helical" evidence="16">
    <location>
        <begin position="12"/>
        <end position="33"/>
    </location>
</feature>
<reference evidence="17 18" key="1">
    <citation type="journal article" date="2016" name="Nat. Commun.">
        <title>Thousands of microbial genomes shed light on interconnected biogeochemical processes in an aquifer system.</title>
        <authorList>
            <person name="Anantharaman K."/>
            <person name="Brown C.T."/>
            <person name="Hug L.A."/>
            <person name="Sharon I."/>
            <person name="Castelle C.J."/>
            <person name="Probst A.J."/>
            <person name="Thomas B.C."/>
            <person name="Singh A."/>
            <person name="Wilkins M.J."/>
            <person name="Karaoz U."/>
            <person name="Brodie E.L."/>
            <person name="Williams K.H."/>
            <person name="Hubbard S.S."/>
            <person name="Banfield J.F."/>
        </authorList>
    </citation>
    <scope>NUCLEOTIDE SEQUENCE [LARGE SCALE GENOMIC DNA]</scope>
</reference>
<dbReference type="PANTHER" id="PTHR30474">
    <property type="entry name" value="CELL CYCLE PROTEIN"/>
    <property type="match status" value="1"/>
</dbReference>
<comment type="similarity">
    <text evidence="11">Belongs to the SEDS family. FtsW subfamily.</text>
</comment>
<evidence type="ECO:0000256" key="14">
    <source>
        <dbReference type="ARBA" id="ARBA00044770"/>
    </source>
</evidence>
<dbReference type="GO" id="GO:0008955">
    <property type="term" value="F:peptidoglycan glycosyltransferase activity"/>
    <property type="evidence" value="ECO:0007669"/>
    <property type="project" value="UniProtKB-EC"/>
</dbReference>
<keyword evidence="5" id="KW-0133">Cell shape</keyword>
<dbReference type="AlphaFoldDB" id="A0A1G2GWV4"/>
<feature type="transmembrane region" description="Helical" evidence="16">
    <location>
        <begin position="343"/>
        <end position="364"/>
    </location>
</feature>
<evidence type="ECO:0000256" key="12">
    <source>
        <dbReference type="ARBA" id="ARBA00041185"/>
    </source>
</evidence>
<dbReference type="PANTHER" id="PTHR30474:SF2">
    <property type="entry name" value="PEPTIDOGLYCAN GLYCOSYLTRANSFERASE FTSW-RELATED"/>
    <property type="match status" value="1"/>
</dbReference>
<dbReference type="GO" id="GO:0032153">
    <property type="term" value="C:cell division site"/>
    <property type="evidence" value="ECO:0007669"/>
    <property type="project" value="TreeGrafter"/>
</dbReference>
<keyword evidence="4 16" id="KW-0812">Transmembrane</keyword>
<feature type="transmembrane region" description="Helical" evidence="16">
    <location>
        <begin position="53"/>
        <end position="72"/>
    </location>
</feature>
<proteinExistence type="inferred from homology"/>
<evidence type="ECO:0000313" key="18">
    <source>
        <dbReference type="Proteomes" id="UP000179106"/>
    </source>
</evidence>
<dbReference type="STRING" id="1802126.A3B25_03550"/>
<organism evidence="17 18">
    <name type="scientific">Candidatus Ryanbacteria bacterium RIFCSPLOWO2_01_FULL_48_26</name>
    <dbReference type="NCBI Taxonomy" id="1802126"/>
    <lineage>
        <taxon>Bacteria</taxon>
        <taxon>Candidatus Ryaniibacteriota</taxon>
    </lineage>
</organism>
<evidence type="ECO:0000256" key="2">
    <source>
        <dbReference type="ARBA" id="ARBA00022676"/>
    </source>
</evidence>
<feature type="transmembrane region" description="Helical" evidence="16">
    <location>
        <begin position="113"/>
        <end position="132"/>
    </location>
</feature>
<feature type="transmembrane region" description="Helical" evidence="16">
    <location>
        <begin position="167"/>
        <end position="184"/>
    </location>
</feature>
<dbReference type="EC" id="2.4.99.28" evidence="14"/>
<feature type="transmembrane region" description="Helical" evidence="16">
    <location>
        <begin position="310"/>
        <end position="331"/>
    </location>
</feature>
<gene>
    <name evidence="17" type="ORF">A3B25_03550</name>
</gene>
<dbReference type="GO" id="GO:0051301">
    <property type="term" value="P:cell division"/>
    <property type="evidence" value="ECO:0007669"/>
    <property type="project" value="InterPro"/>
</dbReference>
<dbReference type="Pfam" id="PF01098">
    <property type="entry name" value="FTSW_RODA_SPOVE"/>
    <property type="match status" value="1"/>
</dbReference>
<evidence type="ECO:0000256" key="11">
    <source>
        <dbReference type="ARBA" id="ARBA00038053"/>
    </source>
</evidence>
<evidence type="ECO:0000256" key="1">
    <source>
        <dbReference type="ARBA" id="ARBA00004141"/>
    </source>
</evidence>
<dbReference type="InterPro" id="IPR001182">
    <property type="entry name" value="FtsW/RodA"/>
</dbReference>
<evidence type="ECO:0000256" key="4">
    <source>
        <dbReference type="ARBA" id="ARBA00022692"/>
    </source>
</evidence>
<evidence type="ECO:0000256" key="15">
    <source>
        <dbReference type="ARBA" id="ARBA00049902"/>
    </source>
</evidence>
<keyword evidence="7 16" id="KW-1133">Transmembrane helix</keyword>
<feature type="transmembrane region" description="Helical" evidence="16">
    <location>
        <begin position="191"/>
        <end position="210"/>
    </location>
</feature>
<sequence length="368" mass="40023">MNVFRKSGYKPDYFLLALIVILTLFGLAMLASASSELGKAKFNDSYYYLKHQALFGLSLGIIGFLVTSFFRYQNLKKFALPLLVLNLIALVLVFTSAGLEVRGVNRWLKIGPLSFQPAESMKLVFVLYLAAWLSNTKIKRTTKFLEGFLPFVLISGLIAILLVLQPATSTVAILLGSGLIVYVLDGAKIRYVLLIVLVGVLGVATLIQITPYRKDRISSFFNKTEDISGKNYQVTQALIAIGSGGLAGKGYGESSAKVNFLPASIDDSIFAIISEELGFIGASTVVMLFGMLSFRMFYLARRLRDRFGRLILIGFGSVIAFQSLIHMASISGLLPLTGVPLPFISYGGTALAVFLTMGGIAVNISKYA</sequence>
<evidence type="ECO:0000313" key="17">
    <source>
        <dbReference type="EMBL" id="OGZ54672.1"/>
    </source>
</evidence>
<evidence type="ECO:0000256" key="9">
    <source>
        <dbReference type="ARBA" id="ARBA00032370"/>
    </source>
</evidence>
<keyword evidence="8 16" id="KW-0472">Membrane</keyword>
<dbReference type="GO" id="GO:0009252">
    <property type="term" value="P:peptidoglycan biosynthetic process"/>
    <property type="evidence" value="ECO:0007669"/>
    <property type="project" value="UniProtKB-KW"/>
</dbReference>
<feature type="transmembrane region" description="Helical" evidence="16">
    <location>
        <begin position="144"/>
        <end position="161"/>
    </location>
</feature>
<comment type="catalytic activity">
    <reaction evidence="15">
        <text>[GlcNAc-(1-&gt;4)-Mur2Ac(oyl-L-Ala-gamma-D-Glu-L-Lys-D-Ala-D-Ala)](n)-di-trans,octa-cis-undecaprenyl diphosphate + beta-D-GlcNAc-(1-&gt;4)-Mur2Ac(oyl-L-Ala-gamma-D-Glu-L-Lys-D-Ala-D-Ala)-di-trans,octa-cis-undecaprenyl diphosphate = [GlcNAc-(1-&gt;4)-Mur2Ac(oyl-L-Ala-gamma-D-Glu-L-Lys-D-Ala-D-Ala)](n+1)-di-trans,octa-cis-undecaprenyl diphosphate + di-trans,octa-cis-undecaprenyl diphosphate + H(+)</text>
        <dbReference type="Rhea" id="RHEA:23708"/>
        <dbReference type="Rhea" id="RHEA-COMP:9602"/>
        <dbReference type="Rhea" id="RHEA-COMP:9603"/>
        <dbReference type="ChEBI" id="CHEBI:15378"/>
        <dbReference type="ChEBI" id="CHEBI:58405"/>
        <dbReference type="ChEBI" id="CHEBI:60033"/>
        <dbReference type="ChEBI" id="CHEBI:78435"/>
        <dbReference type="EC" id="2.4.99.28"/>
    </reaction>
</comment>
<dbReference type="GO" id="GO:0008360">
    <property type="term" value="P:regulation of cell shape"/>
    <property type="evidence" value="ECO:0007669"/>
    <property type="project" value="UniProtKB-KW"/>
</dbReference>
<keyword evidence="3" id="KW-0808">Transferase</keyword>
<evidence type="ECO:0000256" key="6">
    <source>
        <dbReference type="ARBA" id="ARBA00022984"/>
    </source>
</evidence>
<keyword evidence="6" id="KW-0573">Peptidoglycan synthesis</keyword>
<dbReference type="GO" id="GO:0005886">
    <property type="term" value="C:plasma membrane"/>
    <property type="evidence" value="ECO:0007669"/>
    <property type="project" value="TreeGrafter"/>
</dbReference>
<evidence type="ECO:0000256" key="8">
    <source>
        <dbReference type="ARBA" id="ARBA00023136"/>
    </source>
</evidence>
<dbReference type="GO" id="GO:0015648">
    <property type="term" value="F:lipid-linked peptidoglycan transporter activity"/>
    <property type="evidence" value="ECO:0007669"/>
    <property type="project" value="TreeGrafter"/>
</dbReference>
<evidence type="ECO:0000256" key="3">
    <source>
        <dbReference type="ARBA" id="ARBA00022679"/>
    </source>
</evidence>
<feature type="transmembrane region" description="Helical" evidence="16">
    <location>
        <begin position="79"/>
        <end position="101"/>
    </location>
</feature>
<evidence type="ECO:0000256" key="7">
    <source>
        <dbReference type="ARBA" id="ARBA00022989"/>
    </source>
</evidence>
<evidence type="ECO:0000256" key="16">
    <source>
        <dbReference type="SAM" id="Phobius"/>
    </source>
</evidence>
<dbReference type="EMBL" id="MHNW01000004">
    <property type="protein sequence ID" value="OGZ54672.1"/>
    <property type="molecule type" value="Genomic_DNA"/>
</dbReference>
<evidence type="ECO:0000256" key="10">
    <source>
        <dbReference type="ARBA" id="ARBA00033270"/>
    </source>
</evidence>
<feature type="transmembrane region" description="Helical" evidence="16">
    <location>
        <begin position="277"/>
        <end position="298"/>
    </location>
</feature>
<dbReference type="Proteomes" id="UP000179106">
    <property type="component" value="Unassembled WGS sequence"/>
</dbReference>
<keyword evidence="2" id="KW-0328">Glycosyltransferase</keyword>
<evidence type="ECO:0000256" key="13">
    <source>
        <dbReference type="ARBA" id="ARBA00041418"/>
    </source>
</evidence>
<comment type="subcellular location">
    <subcellularLocation>
        <location evidence="1">Membrane</location>
        <topology evidence="1">Multi-pass membrane protein</topology>
    </subcellularLocation>
</comment>
<accession>A0A1G2GWV4</accession>
<evidence type="ECO:0000256" key="5">
    <source>
        <dbReference type="ARBA" id="ARBA00022960"/>
    </source>
</evidence>
<name>A0A1G2GWV4_9BACT</name>